<evidence type="ECO:0000313" key="2">
    <source>
        <dbReference type="EMBL" id="HIU23300.1"/>
    </source>
</evidence>
<comment type="caution">
    <text evidence="2">The sequence shown here is derived from an EMBL/GenBank/DDBJ whole genome shotgun (WGS) entry which is preliminary data.</text>
</comment>
<gene>
    <name evidence="2" type="ORF">IAD49_06965</name>
</gene>
<name>A0A9D1L404_9BACT</name>
<dbReference type="AlphaFoldDB" id="A0A9D1L404"/>
<evidence type="ECO:0000256" key="1">
    <source>
        <dbReference type="SAM" id="Coils"/>
    </source>
</evidence>
<keyword evidence="1" id="KW-0175">Coiled coil</keyword>
<dbReference type="Proteomes" id="UP000824087">
    <property type="component" value="Unassembled WGS sequence"/>
</dbReference>
<dbReference type="EMBL" id="DVML01000041">
    <property type="protein sequence ID" value="HIU23300.1"/>
    <property type="molecule type" value="Genomic_DNA"/>
</dbReference>
<organism evidence="2 3">
    <name type="scientific">Candidatus Fimihabitans intestinipullorum</name>
    <dbReference type="NCBI Taxonomy" id="2840820"/>
    <lineage>
        <taxon>Bacteria</taxon>
        <taxon>Bacillati</taxon>
        <taxon>Mycoplasmatota</taxon>
        <taxon>Mycoplasmatota incertae sedis</taxon>
        <taxon>Candidatus Fimihabitans</taxon>
    </lineage>
</organism>
<sequence>MFKLIKRKDYEYLVDQLKSAEASLIYNQKKSGDYQCKNIEQQKIIEDMQRREQLLKYKIEEIKSNCKLFEEKVKKQEGSLLDYKTKVQRLISKCGGYSAAFHFQKKKNDALLLRAKEEKLRLTKIIEEQEKEIKKLKNPLPLKAYQNDGFRKGERR</sequence>
<feature type="coiled-coil region" evidence="1">
    <location>
        <begin position="45"/>
        <end position="79"/>
    </location>
</feature>
<reference evidence="2" key="1">
    <citation type="submission" date="2020-10" db="EMBL/GenBank/DDBJ databases">
        <authorList>
            <person name="Gilroy R."/>
        </authorList>
    </citation>
    <scope>NUCLEOTIDE SEQUENCE</scope>
    <source>
        <strain evidence="2">CHK197-8231</strain>
    </source>
</reference>
<protein>
    <submittedName>
        <fullName evidence="2">Uncharacterized protein</fullName>
    </submittedName>
</protein>
<reference evidence="2" key="2">
    <citation type="journal article" date="2021" name="PeerJ">
        <title>Extensive microbial diversity within the chicken gut microbiome revealed by metagenomics and culture.</title>
        <authorList>
            <person name="Gilroy R."/>
            <person name="Ravi A."/>
            <person name="Getino M."/>
            <person name="Pursley I."/>
            <person name="Horton D.L."/>
            <person name="Alikhan N.F."/>
            <person name="Baker D."/>
            <person name="Gharbi K."/>
            <person name="Hall N."/>
            <person name="Watson M."/>
            <person name="Adriaenssens E.M."/>
            <person name="Foster-Nyarko E."/>
            <person name="Jarju S."/>
            <person name="Secka A."/>
            <person name="Antonio M."/>
            <person name="Oren A."/>
            <person name="Chaudhuri R.R."/>
            <person name="La Ragione R."/>
            <person name="Hildebrand F."/>
            <person name="Pallen M.J."/>
        </authorList>
    </citation>
    <scope>NUCLEOTIDE SEQUENCE</scope>
    <source>
        <strain evidence="2">CHK197-8231</strain>
    </source>
</reference>
<evidence type="ECO:0000313" key="3">
    <source>
        <dbReference type="Proteomes" id="UP000824087"/>
    </source>
</evidence>
<accession>A0A9D1L404</accession>
<proteinExistence type="predicted"/>